<keyword evidence="1" id="KW-1133">Transmembrane helix</keyword>
<dbReference type="EMBL" id="JADIKC010000008">
    <property type="protein sequence ID" value="MBM7123046.1"/>
    <property type="molecule type" value="Genomic_DNA"/>
</dbReference>
<comment type="caution">
    <text evidence="2">The sequence shown here is derived from an EMBL/GenBank/DDBJ whole genome shotgun (WGS) entry which is preliminary data.</text>
</comment>
<feature type="transmembrane region" description="Helical" evidence="1">
    <location>
        <begin position="27"/>
        <end position="47"/>
    </location>
</feature>
<keyword evidence="1" id="KW-0812">Transmembrane</keyword>
<accession>A0ABS2JVX1</accession>
<name>A0ABS2JVX1_9GAMM</name>
<keyword evidence="3" id="KW-1185">Reference proteome</keyword>
<dbReference type="RefSeq" id="WP_204637497.1">
    <property type="nucleotide sequence ID" value="NZ_JADIKC010000008.1"/>
</dbReference>
<reference evidence="2 3" key="1">
    <citation type="submission" date="2020-10" db="EMBL/GenBank/DDBJ databases">
        <title>Phylogeny of dyella-like bacteria.</title>
        <authorList>
            <person name="Fu J."/>
        </authorList>
    </citation>
    <scope>NUCLEOTIDE SEQUENCE [LARGE SCALE GENOMIC DNA]</scope>
    <source>
        <strain evidence="2 3">THG-B117</strain>
    </source>
</reference>
<organism evidence="2 3">
    <name type="scientific">Dyella kyungheensis</name>
    <dbReference type="NCBI Taxonomy" id="1242174"/>
    <lineage>
        <taxon>Bacteria</taxon>
        <taxon>Pseudomonadati</taxon>
        <taxon>Pseudomonadota</taxon>
        <taxon>Gammaproteobacteria</taxon>
        <taxon>Lysobacterales</taxon>
        <taxon>Rhodanobacteraceae</taxon>
        <taxon>Dyella</taxon>
    </lineage>
</organism>
<keyword evidence="1" id="KW-0472">Membrane</keyword>
<evidence type="ECO:0000313" key="2">
    <source>
        <dbReference type="EMBL" id="MBM7123046.1"/>
    </source>
</evidence>
<proteinExistence type="predicted"/>
<dbReference type="Proteomes" id="UP001430065">
    <property type="component" value="Unassembled WGS sequence"/>
</dbReference>
<gene>
    <name evidence="2" type="ORF">ISP20_17905</name>
</gene>
<sequence>MASLFCADQLWRKRRSVHRKWMLKENYAFVLIPLVTWALVFSVDWLITRHLHHDCCGGLDAHAHNSNPGSLARSRGEEHVLTLGMSLSEYTERFDRLSGDRELHVLLRPAVKRIAGDERAFTALLREDLQVTGTLSDHTLVQVVVLASVNDDTQVKAEQREAVITGLLAGMSGEREQDVADLVDQLTAEVERNEREGRFPAVSKQAFGRFELSLSSSDGYLHAYGLNRADDDSSLR</sequence>
<protein>
    <submittedName>
        <fullName evidence="2">Uncharacterized protein</fullName>
    </submittedName>
</protein>
<evidence type="ECO:0000256" key="1">
    <source>
        <dbReference type="SAM" id="Phobius"/>
    </source>
</evidence>
<evidence type="ECO:0000313" key="3">
    <source>
        <dbReference type="Proteomes" id="UP001430065"/>
    </source>
</evidence>